<organism evidence="1">
    <name type="scientific">Myoviridae sp. ctQVY25</name>
    <dbReference type="NCBI Taxonomy" id="2827687"/>
    <lineage>
        <taxon>Viruses</taxon>
        <taxon>Duplodnaviria</taxon>
        <taxon>Heunggongvirae</taxon>
        <taxon>Uroviricota</taxon>
        <taxon>Caudoviricetes</taxon>
    </lineage>
</organism>
<proteinExistence type="predicted"/>
<reference evidence="1" key="1">
    <citation type="journal article" date="2021" name="Proc. Natl. Acad. Sci. U.S.A.">
        <title>A Catalog of Tens of Thousands of Viruses from Human Metagenomes Reveals Hidden Associations with Chronic Diseases.</title>
        <authorList>
            <person name="Tisza M.J."/>
            <person name="Buck C.B."/>
        </authorList>
    </citation>
    <scope>NUCLEOTIDE SEQUENCE</scope>
    <source>
        <strain evidence="1">CtQVY25</strain>
    </source>
</reference>
<protein>
    <submittedName>
        <fullName evidence="1">Uncharacterized protein</fullName>
    </submittedName>
</protein>
<sequence>MNQEIESKLIFENAKEMIMCGIDDYWNRKAINSMIRSLYAGLLLLYKAYVIQNSGSISGDDRINIIELKAKIKEIDNKYFSKRVFKEKESERIFIEDNFSDIEKNYGSLEDVIDKINKFRNVAEHKYYYDKIDNTEDEYTIDEYFSLLIVVILDFMKKYLEKDPIEEFPYKILEYLYKDPETIGLMIEFIENFFVENGIDKDAICQNCYSEIYIPIPKNEYDNTDKFELHNPKQLDDIEKIMLEEITDENEILDIVTSKKYLKKSHVKCINEICGIEESLEDFKIKNEEWKEINKVIDEEIE</sequence>
<dbReference type="EMBL" id="BK032611">
    <property type="protein sequence ID" value="DAF51180.1"/>
    <property type="molecule type" value="Genomic_DNA"/>
</dbReference>
<evidence type="ECO:0000313" key="1">
    <source>
        <dbReference type="EMBL" id="DAF51180.1"/>
    </source>
</evidence>
<accession>A0A8S5SJD9</accession>
<name>A0A8S5SJD9_9CAUD</name>